<dbReference type="InterPro" id="IPR000515">
    <property type="entry name" value="MetI-like"/>
</dbReference>
<evidence type="ECO:0000256" key="8">
    <source>
        <dbReference type="ARBA" id="ARBA00022989"/>
    </source>
</evidence>
<dbReference type="PANTHER" id="PTHR30183:SF3">
    <property type="entry name" value="MOLYBDENUM TRANSPORT SYSTEM PERMEASE PROTEIN MODB"/>
    <property type="match status" value="1"/>
</dbReference>
<feature type="transmembrane region" description="Helical" evidence="10">
    <location>
        <begin position="85"/>
        <end position="105"/>
    </location>
</feature>
<keyword evidence="5 11" id="KW-1003">Cell membrane</keyword>
<dbReference type="AlphaFoldDB" id="A0A858RHE3"/>
<dbReference type="NCBIfam" id="NF038017">
    <property type="entry name" value="ABC_perm1"/>
    <property type="match status" value="1"/>
</dbReference>
<feature type="transmembrane region" description="Helical" evidence="10">
    <location>
        <begin position="6"/>
        <end position="35"/>
    </location>
</feature>
<dbReference type="InterPro" id="IPR011867">
    <property type="entry name" value="ModB_ABC"/>
</dbReference>
<organism evidence="13 14">
    <name type="scientific">Luteolibacter luteus</name>
    <dbReference type="NCBI Taxonomy" id="2728835"/>
    <lineage>
        <taxon>Bacteria</taxon>
        <taxon>Pseudomonadati</taxon>
        <taxon>Verrucomicrobiota</taxon>
        <taxon>Verrucomicrobiia</taxon>
        <taxon>Verrucomicrobiales</taxon>
        <taxon>Verrucomicrobiaceae</taxon>
        <taxon>Luteolibacter</taxon>
    </lineage>
</organism>
<evidence type="ECO:0000259" key="12">
    <source>
        <dbReference type="PROSITE" id="PS50928"/>
    </source>
</evidence>
<keyword evidence="8 10" id="KW-1133">Transmembrane helix</keyword>
<dbReference type="RefSeq" id="WP_169454152.1">
    <property type="nucleotide sequence ID" value="NZ_CP051774.1"/>
</dbReference>
<keyword evidence="14" id="KW-1185">Reference proteome</keyword>
<dbReference type="GO" id="GO:0005886">
    <property type="term" value="C:plasma membrane"/>
    <property type="evidence" value="ECO:0007669"/>
    <property type="project" value="UniProtKB-SubCell"/>
</dbReference>
<evidence type="ECO:0000256" key="1">
    <source>
        <dbReference type="ARBA" id="ARBA00002949"/>
    </source>
</evidence>
<dbReference type="NCBIfam" id="TIGR02141">
    <property type="entry name" value="modB_ABC"/>
    <property type="match status" value="1"/>
</dbReference>
<evidence type="ECO:0000256" key="2">
    <source>
        <dbReference type="ARBA" id="ARBA00004651"/>
    </source>
</evidence>
<feature type="transmembrane region" description="Helical" evidence="10">
    <location>
        <begin position="146"/>
        <end position="174"/>
    </location>
</feature>
<keyword evidence="9 10" id="KW-0472">Membrane</keyword>
<name>A0A858RHE3_9BACT</name>
<feature type="domain" description="ABC transmembrane type-1" evidence="12">
    <location>
        <begin position="9"/>
        <end position="216"/>
    </location>
</feature>
<evidence type="ECO:0000256" key="10">
    <source>
        <dbReference type="RuleBase" id="RU363032"/>
    </source>
</evidence>
<accession>A0A858RHE3</accession>
<dbReference type="CDD" id="cd06261">
    <property type="entry name" value="TM_PBP2"/>
    <property type="match status" value="1"/>
</dbReference>
<protein>
    <recommendedName>
        <fullName evidence="11">Molybdenum transport system permease</fullName>
    </recommendedName>
</protein>
<dbReference type="Gene3D" id="1.10.3720.10">
    <property type="entry name" value="MetI-like"/>
    <property type="match status" value="1"/>
</dbReference>
<evidence type="ECO:0000256" key="11">
    <source>
        <dbReference type="RuleBase" id="RU365097"/>
    </source>
</evidence>
<reference evidence="13 14" key="1">
    <citation type="submission" date="2020-04" db="EMBL/GenBank/DDBJ databases">
        <title>Luteolibacter sp. G-1-1-1 isolated from soil.</title>
        <authorList>
            <person name="Dahal R.H."/>
        </authorList>
    </citation>
    <scope>NUCLEOTIDE SEQUENCE [LARGE SCALE GENOMIC DNA]</scope>
    <source>
        <strain evidence="13 14">G-1-1-1</strain>
    </source>
</reference>
<evidence type="ECO:0000256" key="4">
    <source>
        <dbReference type="ARBA" id="ARBA00022448"/>
    </source>
</evidence>
<evidence type="ECO:0000256" key="6">
    <source>
        <dbReference type="ARBA" id="ARBA00022505"/>
    </source>
</evidence>
<comment type="function">
    <text evidence="1 11">Part of the binding-protein-dependent transport system for molybdenum; probably responsible for the translocation of the substrate across the membrane.</text>
</comment>
<evidence type="ECO:0000313" key="14">
    <source>
        <dbReference type="Proteomes" id="UP000501812"/>
    </source>
</evidence>
<proteinExistence type="inferred from homology"/>
<evidence type="ECO:0000256" key="3">
    <source>
        <dbReference type="ARBA" id="ARBA00007069"/>
    </source>
</evidence>
<keyword evidence="6 11" id="KW-0500">Molybdenum</keyword>
<dbReference type="SUPFAM" id="SSF161098">
    <property type="entry name" value="MetI-like"/>
    <property type="match status" value="1"/>
</dbReference>
<dbReference type="KEGG" id="luo:HHL09_08590"/>
<dbReference type="GO" id="GO:0015098">
    <property type="term" value="F:molybdate ion transmembrane transporter activity"/>
    <property type="evidence" value="ECO:0007669"/>
    <property type="project" value="UniProtKB-UniRule"/>
</dbReference>
<comment type="subcellular location">
    <subcellularLocation>
        <location evidence="2 10">Cell membrane</location>
        <topology evidence="2 10">Multi-pass membrane protein</topology>
    </subcellularLocation>
</comment>
<dbReference type="PANTHER" id="PTHR30183">
    <property type="entry name" value="MOLYBDENUM TRANSPORT SYSTEM PERMEASE PROTEIN MODB"/>
    <property type="match status" value="1"/>
</dbReference>
<dbReference type="EMBL" id="CP051774">
    <property type="protein sequence ID" value="QJE95839.1"/>
    <property type="molecule type" value="Genomic_DNA"/>
</dbReference>
<feature type="transmembrane region" description="Helical" evidence="10">
    <location>
        <begin position="194"/>
        <end position="212"/>
    </location>
</feature>
<dbReference type="Pfam" id="PF00528">
    <property type="entry name" value="BPD_transp_1"/>
    <property type="match status" value="1"/>
</dbReference>
<comment type="similarity">
    <text evidence="3 11">Belongs to the binding-protein-dependent transport system permease family. CysTW subfamily.</text>
</comment>
<dbReference type="PROSITE" id="PS50928">
    <property type="entry name" value="ABC_TM1"/>
    <property type="match status" value="1"/>
</dbReference>
<keyword evidence="4 10" id="KW-0813">Transport</keyword>
<evidence type="ECO:0000313" key="13">
    <source>
        <dbReference type="EMBL" id="QJE95839.1"/>
    </source>
</evidence>
<dbReference type="Proteomes" id="UP000501812">
    <property type="component" value="Chromosome"/>
</dbReference>
<dbReference type="InterPro" id="IPR035906">
    <property type="entry name" value="MetI-like_sf"/>
</dbReference>
<feature type="transmembrane region" description="Helical" evidence="10">
    <location>
        <begin position="47"/>
        <end position="65"/>
    </location>
</feature>
<evidence type="ECO:0000256" key="7">
    <source>
        <dbReference type="ARBA" id="ARBA00022692"/>
    </source>
</evidence>
<evidence type="ECO:0000256" key="9">
    <source>
        <dbReference type="ARBA" id="ARBA00023136"/>
    </source>
</evidence>
<evidence type="ECO:0000256" key="5">
    <source>
        <dbReference type="ARBA" id="ARBA00022475"/>
    </source>
</evidence>
<dbReference type="InterPro" id="IPR049783">
    <property type="entry name" value="ABC_perm_TupB-like"/>
</dbReference>
<gene>
    <name evidence="13" type="primary">modB</name>
    <name evidence="13" type="ORF">HHL09_08590</name>
</gene>
<keyword evidence="7 10" id="KW-0812">Transmembrane</keyword>
<sequence>MSPEDIRLIIFTLGVSALAVAVSLPFGLALGWVLARKQWPGKALVETFVMLPLVLPPVVTGLLLLKLFGKKGPLAGLLESTGFEVIFTWKAVVLALAVMAFPLLLRCIRTAFEEVPRHLEEAAATLGKTPWQVFVRVSIPLARRGIAGGLVLGFARALGEFGATMMVAGLIPGVTETLPLAIYRSFHAGDDSRVWMLAGVSAVIAFVALWMAGRLNKGRHPL</sequence>